<protein>
    <submittedName>
        <fullName evidence="2">DUF1801 domain-containing protein</fullName>
    </submittedName>
</protein>
<dbReference type="Gene3D" id="3.90.1150.200">
    <property type="match status" value="1"/>
</dbReference>
<sequence>MSTAHPNTQVTDYIAALPETVRVRVASIYARAREVVPDAEEGLSYGMPALLYRGKGLISVMHTKKHIGVYPYGNLGDLADAVTAAGLGSTKGSIHLGRDQSIPTELLDRFLHRRVAQIEERAAH</sequence>
<evidence type="ECO:0000313" key="3">
    <source>
        <dbReference type="Proteomes" id="UP000831775"/>
    </source>
</evidence>
<keyword evidence="3" id="KW-1185">Reference proteome</keyword>
<name>A0ABY4FZ10_9MICO</name>
<proteinExistence type="predicted"/>
<dbReference type="Pfam" id="PF08818">
    <property type="entry name" value="DUF1801"/>
    <property type="match status" value="1"/>
</dbReference>
<feature type="domain" description="YdhG-like" evidence="1">
    <location>
        <begin position="29"/>
        <end position="114"/>
    </location>
</feature>
<gene>
    <name evidence="2" type="ORF">MUN76_05015</name>
</gene>
<dbReference type="Proteomes" id="UP000831775">
    <property type="component" value="Chromosome"/>
</dbReference>
<dbReference type="SUPFAM" id="SSF159888">
    <property type="entry name" value="YdhG-like"/>
    <property type="match status" value="1"/>
</dbReference>
<dbReference type="InterPro" id="IPR014922">
    <property type="entry name" value="YdhG-like"/>
</dbReference>
<dbReference type="RefSeq" id="WP_244687717.1">
    <property type="nucleotide sequence ID" value="NZ_CP095043.1"/>
</dbReference>
<dbReference type="EMBL" id="CP095043">
    <property type="protein sequence ID" value="UOQ61334.1"/>
    <property type="molecule type" value="Genomic_DNA"/>
</dbReference>
<evidence type="ECO:0000259" key="1">
    <source>
        <dbReference type="Pfam" id="PF08818"/>
    </source>
</evidence>
<accession>A0ABY4FZ10</accession>
<organism evidence="2 3">
    <name type="scientific">Leucobacter rhizosphaerae</name>
    <dbReference type="NCBI Taxonomy" id="2932245"/>
    <lineage>
        <taxon>Bacteria</taxon>
        <taxon>Bacillati</taxon>
        <taxon>Actinomycetota</taxon>
        <taxon>Actinomycetes</taxon>
        <taxon>Micrococcales</taxon>
        <taxon>Microbacteriaceae</taxon>
        <taxon>Leucobacter</taxon>
    </lineage>
</organism>
<reference evidence="2 3" key="1">
    <citation type="submission" date="2022-04" db="EMBL/GenBank/DDBJ databases">
        <title>Leucobacter sp. isolated from rhizosphere of onion.</title>
        <authorList>
            <person name="Won M."/>
            <person name="Lee C.-M."/>
            <person name="Woen H.-Y."/>
            <person name="Kwon S.-W."/>
        </authorList>
    </citation>
    <scope>NUCLEOTIDE SEQUENCE [LARGE SCALE GENOMIC DNA]</scope>
    <source>
        <strain evidence="2 3">H25R-14</strain>
    </source>
</reference>
<evidence type="ECO:0000313" key="2">
    <source>
        <dbReference type="EMBL" id="UOQ61334.1"/>
    </source>
</evidence>